<dbReference type="PANTHER" id="PTHR12298:SF4">
    <property type="entry name" value="PROGRAMMED CELL DEATH PROTEIN 2"/>
    <property type="match status" value="1"/>
</dbReference>
<name>K4A0I1_SETIT</name>
<evidence type="ECO:0000256" key="1">
    <source>
        <dbReference type="SAM" id="MobiDB-lite"/>
    </source>
</evidence>
<reference evidence="3" key="1">
    <citation type="journal article" date="2012" name="Nat. Biotechnol.">
        <title>Reference genome sequence of the model plant Setaria.</title>
        <authorList>
            <person name="Bennetzen J.L."/>
            <person name="Schmutz J."/>
            <person name="Wang H."/>
            <person name="Percifield R."/>
            <person name="Hawkins J."/>
            <person name="Pontaroli A.C."/>
            <person name="Estep M."/>
            <person name="Feng L."/>
            <person name="Vaughn J.N."/>
            <person name="Grimwood J."/>
            <person name="Jenkins J."/>
            <person name="Barry K."/>
            <person name="Lindquist E."/>
            <person name="Hellsten U."/>
            <person name="Deshpande S."/>
            <person name="Wang X."/>
            <person name="Wu X."/>
            <person name="Mitros T."/>
            <person name="Triplett J."/>
            <person name="Yang X."/>
            <person name="Ye C.Y."/>
            <person name="Mauro-Herrera M."/>
            <person name="Wang L."/>
            <person name="Li P."/>
            <person name="Sharma M."/>
            <person name="Sharma R."/>
            <person name="Ronald P.C."/>
            <person name="Panaud O."/>
            <person name="Kellogg E.A."/>
            <person name="Brutnell T.P."/>
            <person name="Doust A.N."/>
            <person name="Tuskan G.A."/>
            <person name="Rokhsar D."/>
            <person name="Devos K.M."/>
        </authorList>
    </citation>
    <scope>NUCLEOTIDE SEQUENCE [LARGE SCALE GENOMIC DNA]</scope>
    <source>
        <strain evidence="3">cv. Yugu1</strain>
    </source>
</reference>
<evidence type="ECO:0000313" key="2">
    <source>
        <dbReference type="EnsemblPlants" id="KQL22138"/>
    </source>
</evidence>
<protein>
    <submittedName>
        <fullName evidence="2">Uncharacterized protein</fullName>
    </submittedName>
</protein>
<feature type="region of interest" description="Disordered" evidence="1">
    <location>
        <begin position="135"/>
        <end position="163"/>
    </location>
</feature>
<dbReference type="AlphaFoldDB" id="K4A0I1"/>
<reference evidence="2" key="2">
    <citation type="submission" date="2018-08" db="UniProtKB">
        <authorList>
            <consortium name="EnsemblPlants"/>
        </authorList>
    </citation>
    <scope>IDENTIFICATION</scope>
    <source>
        <strain evidence="2">Yugu1</strain>
    </source>
</reference>
<evidence type="ECO:0000313" key="3">
    <source>
        <dbReference type="Proteomes" id="UP000004995"/>
    </source>
</evidence>
<keyword evidence="3" id="KW-1185">Reference proteome</keyword>
<dbReference type="InParanoid" id="K4A0I1"/>
<sequence>MTMKAKASEPGQKTIKHLLIQLPIWVPLSDWKLAKWVFLDVTLDVVCTAVARFSRGRSRGARRGAPASRQRRCATGAARGGPRGSATAVGLFCSEKHMERHLRSGHGNGCDGDGDGPSASAWPEHAMLLQDEKQPLARDAADSSTAAQEQSDGGGDDDDQDNAAAYDDQAAVDDAWMAAFEADEDTAQWATFQARVSAKQDQCGGARRYEMQLMPQLPHFFLGGVRGGVRVGAAGRGGGYVEEFAWLQLLRSPTTAAMAGRPSD</sequence>
<organism evidence="2 3">
    <name type="scientific">Setaria italica</name>
    <name type="common">Foxtail millet</name>
    <name type="synonym">Panicum italicum</name>
    <dbReference type="NCBI Taxonomy" id="4555"/>
    <lineage>
        <taxon>Eukaryota</taxon>
        <taxon>Viridiplantae</taxon>
        <taxon>Streptophyta</taxon>
        <taxon>Embryophyta</taxon>
        <taxon>Tracheophyta</taxon>
        <taxon>Spermatophyta</taxon>
        <taxon>Magnoliopsida</taxon>
        <taxon>Liliopsida</taxon>
        <taxon>Poales</taxon>
        <taxon>Poaceae</taxon>
        <taxon>PACMAD clade</taxon>
        <taxon>Panicoideae</taxon>
        <taxon>Panicodae</taxon>
        <taxon>Paniceae</taxon>
        <taxon>Cenchrinae</taxon>
        <taxon>Setaria</taxon>
    </lineage>
</organism>
<dbReference type="EnsemblPlants" id="KQL22138">
    <property type="protein sequence ID" value="KQL22138"/>
    <property type="gene ID" value="SETIT_032370mg"/>
</dbReference>
<dbReference type="STRING" id="4555.K4A0I1"/>
<proteinExistence type="predicted"/>
<dbReference type="EMBL" id="AGNK02000625">
    <property type="status" value="NOT_ANNOTATED_CDS"/>
    <property type="molecule type" value="Genomic_DNA"/>
</dbReference>
<dbReference type="HOGENOM" id="CLU_1055239_0_0_1"/>
<dbReference type="Proteomes" id="UP000004995">
    <property type="component" value="Unassembled WGS sequence"/>
</dbReference>
<feature type="region of interest" description="Disordered" evidence="1">
    <location>
        <begin position="57"/>
        <end position="85"/>
    </location>
</feature>
<dbReference type="PANTHER" id="PTHR12298">
    <property type="entry name" value="PCDC2 PROGRAMMED CELL DEATH PROTEIN 2 -RELATED"/>
    <property type="match status" value="1"/>
</dbReference>
<accession>K4A0I1</accession>
<dbReference type="Gramene" id="KQL22138">
    <property type="protein sequence ID" value="KQL22138"/>
    <property type="gene ID" value="SETIT_032370mg"/>
</dbReference>